<gene>
    <name evidence="2" type="ORF">OS493_032447</name>
</gene>
<organism evidence="2 3">
    <name type="scientific">Desmophyllum pertusum</name>
    <dbReference type="NCBI Taxonomy" id="174260"/>
    <lineage>
        <taxon>Eukaryota</taxon>
        <taxon>Metazoa</taxon>
        <taxon>Cnidaria</taxon>
        <taxon>Anthozoa</taxon>
        <taxon>Hexacorallia</taxon>
        <taxon>Scleractinia</taxon>
        <taxon>Caryophylliina</taxon>
        <taxon>Caryophylliidae</taxon>
        <taxon>Desmophyllum</taxon>
    </lineage>
</organism>
<proteinExistence type="predicted"/>
<sequence length="110" mass="11958">MNKHERLLLTLCVVGCVAVFLPTAFAGSFCYRCSTQKLESWSDCAKKSDSPMCPYGRNDSCFAATAELTNGTMIGYKGCFPEDATCNNGTACIRAQNITGVLSEFQKLFS</sequence>
<dbReference type="EMBL" id="MU825436">
    <property type="protein sequence ID" value="KAJ7389289.1"/>
    <property type="molecule type" value="Genomic_DNA"/>
</dbReference>
<feature type="chain" id="PRO_5040938511" evidence="1">
    <location>
        <begin position="27"/>
        <end position="110"/>
    </location>
</feature>
<evidence type="ECO:0000256" key="1">
    <source>
        <dbReference type="SAM" id="SignalP"/>
    </source>
</evidence>
<protein>
    <submittedName>
        <fullName evidence="2">Uncharacterized protein</fullName>
    </submittedName>
</protein>
<keyword evidence="1" id="KW-0732">Signal</keyword>
<keyword evidence="3" id="KW-1185">Reference proteome</keyword>
<comment type="caution">
    <text evidence="2">The sequence shown here is derived from an EMBL/GenBank/DDBJ whole genome shotgun (WGS) entry which is preliminary data.</text>
</comment>
<feature type="signal peptide" evidence="1">
    <location>
        <begin position="1"/>
        <end position="26"/>
    </location>
</feature>
<dbReference type="AlphaFoldDB" id="A0A9X0A0A3"/>
<accession>A0A9X0A0A3</accession>
<evidence type="ECO:0000313" key="3">
    <source>
        <dbReference type="Proteomes" id="UP001163046"/>
    </source>
</evidence>
<name>A0A9X0A0A3_9CNID</name>
<dbReference type="Proteomes" id="UP001163046">
    <property type="component" value="Unassembled WGS sequence"/>
</dbReference>
<reference evidence="2" key="1">
    <citation type="submission" date="2023-01" db="EMBL/GenBank/DDBJ databases">
        <title>Genome assembly of the deep-sea coral Lophelia pertusa.</title>
        <authorList>
            <person name="Herrera S."/>
            <person name="Cordes E."/>
        </authorList>
    </citation>
    <scope>NUCLEOTIDE SEQUENCE</scope>
    <source>
        <strain evidence="2">USNM1676648</strain>
        <tissue evidence="2">Polyp</tissue>
    </source>
</reference>
<evidence type="ECO:0000313" key="2">
    <source>
        <dbReference type="EMBL" id="KAJ7389289.1"/>
    </source>
</evidence>